<dbReference type="RefSeq" id="WP_014939122.1">
    <property type="nucleotide sequence ID" value="NC_018610.1"/>
</dbReference>
<keyword evidence="3" id="KW-1185">Reference proteome</keyword>
<protein>
    <submittedName>
        <fullName evidence="2">CRISPR system casD CASCADE complex protein</fullName>
    </submittedName>
</protein>
<dbReference type="InterPro" id="IPR013422">
    <property type="entry name" value="CRISPR-assoc_prot_Cas5_N"/>
</dbReference>
<dbReference type="STRING" id="1071400.LBUCD034_0105"/>
<dbReference type="OrthoDB" id="3189549at2"/>
<dbReference type="EMBL" id="CP003043">
    <property type="protein sequence ID" value="AFR99217.1"/>
    <property type="molecule type" value="Genomic_DNA"/>
</dbReference>
<dbReference type="GO" id="GO:0043571">
    <property type="term" value="P:maintenance of CRISPR repeat elements"/>
    <property type="evidence" value="ECO:0007669"/>
    <property type="project" value="InterPro"/>
</dbReference>
<dbReference type="NCBIfam" id="TIGR02593">
    <property type="entry name" value="CRISPR_cas5"/>
    <property type="match status" value="1"/>
</dbReference>
<reference evidence="2 3" key="1">
    <citation type="journal article" date="2012" name="J. Biotechnol.">
        <title>Insights into the completely annotated genome of Lactobacillus buchneri CD034, a strain isolated from stable grass silage.</title>
        <authorList>
            <person name="Heinl S."/>
            <person name="Wibberg D."/>
            <person name="Eikmeyer F."/>
            <person name="Szczepanowski R."/>
            <person name="Blom J."/>
            <person name="Linke B."/>
            <person name="Goesmann A."/>
            <person name="Grabherr R."/>
            <person name="Schwab H."/>
            <person name="Puhler A."/>
            <person name="Schluter A."/>
        </authorList>
    </citation>
    <scope>NUCLEOTIDE SEQUENCE [LARGE SCALE GENOMIC DNA]</scope>
    <source>
        <strain evidence="2 3">CD034</strain>
    </source>
</reference>
<dbReference type="CDD" id="cd09756">
    <property type="entry name" value="Cas5_I-E"/>
    <property type="match status" value="1"/>
</dbReference>
<sequence>MKTLLIRLTSPLQSYGNEATFSRRTSGDYPSKSAVIGMIAAAFGYHRDDSRITHLNNLSFAVRVDQPGTTLTDFQTVEWKKNTRKITYRNYLQDAVFVVGVGSNNDQQIDNIKEALRRPQFQLFLGRRSNVPAGVLKMTVVPNADPVKALQRLEWQASRWHQRRYLRREQKQYAENVELIADANLLPEQRSAMVKDRVVSFDQRHRQHGYRAFATKTLNRVKLNDSYIQRPDTDVAHNQVETSHDAFDAV</sequence>
<name>J9VXN2_LENBU</name>
<gene>
    <name evidence="2" type="primary">casD</name>
    <name evidence="2" type="ORF">LBUCD034_0105</name>
</gene>
<dbReference type="eggNOG" id="ENOG502ZBPB">
    <property type="taxonomic scope" value="Bacteria"/>
</dbReference>
<dbReference type="Pfam" id="PF09704">
    <property type="entry name" value="Cas_Cas5d"/>
    <property type="match status" value="1"/>
</dbReference>
<accession>J9VXN2</accession>
<dbReference type="KEGG" id="lbn:LBUCD034_0105"/>
<dbReference type="NCBIfam" id="TIGR01868">
    <property type="entry name" value="casD_Cas5e"/>
    <property type="match status" value="1"/>
</dbReference>
<dbReference type="Gene3D" id="3.30.70.2660">
    <property type="match status" value="1"/>
</dbReference>
<evidence type="ECO:0000256" key="1">
    <source>
        <dbReference type="ARBA" id="ARBA00023118"/>
    </source>
</evidence>
<dbReference type="AlphaFoldDB" id="J9VXN2"/>
<proteinExistence type="predicted"/>
<dbReference type="GO" id="GO:0003723">
    <property type="term" value="F:RNA binding"/>
    <property type="evidence" value="ECO:0007669"/>
    <property type="project" value="InterPro"/>
</dbReference>
<organism evidence="2 3">
    <name type="scientific">Lentilactobacillus buchneri subsp. silagei CD034</name>
    <dbReference type="NCBI Taxonomy" id="1071400"/>
    <lineage>
        <taxon>Bacteria</taxon>
        <taxon>Bacillati</taxon>
        <taxon>Bacillota</taxon>
        <taxon>Bacilli</taxon>
        <taxon>Lactobacillales</taxon>
        <taxon>Lactobacillaceae</taxon>
        <taxon>Lentilactobacillus</taxon>
        <taxon>Lentilactobacillus buchneri subsp. silagei</taxon>
    </lineage>
</organism>
<evidence type="ECO:0000313" key="2">
    <source>
        <dbReference type="EMBL" id="AFR99217.1"/>
    </source>
</evidence>
<dbReference type="InterPro" id="IPR021124">
    <property type="entry name" value="CRISPR-assoc_prot_Cas5"/>
</dbReference>
<dbReference type="HOGENOM" id="CLU_084726_1_0_9"/>
<dbReference type="Proteomes" id="UP000007332">
    <property type="component" value="Chromosome"/>
</dbReference>
<keyword evidence="1" id="KW-0051">Antiviral defense</keyword>
<evidence type="ECO:0000313" key="3">
    <source>
        <dbReference type="Proteomes" id="UP000007332"/>
    </source>
</evidence>
<dbReference type="GO" id="GO:0051607">
    <property type="term" value="P:defense response to virus"/>
    <property type="evidence" value="ECO:0007669"/>
    <property type="project" value="UniProtKB-KW"/>
</dbReference>
<dbReference type="PATRIC" id="fig|1071400.3.peg.104"/>
<dbReference type="InterPro" id="IPR010147">
    <property type="entry name" value="CRISPR-assoc_prot_CasD"/>
</dbReference>